<evidence type="ECO:0000313" key="3">
    <source>
        <dbReference type="Proteomes" id="UP000018291"/>
    </source>
</evidence>
<evidence type="ECO:0000256" key="1">
    <source>
        <dbReference type="SAM" id="MobiDB-lite"/>
    </source>
</evidence>
<dbReference type="EMBL" id="CANL01000002">
    <property type="protein sequence ID" value="CCM62294.1"/>
    <property type="molecule type" value="Genomic_DNA"/>
</dbReference>
<proteinExistence type="predicted"/>
<reference evidence="2 3" key="1">
    <citation type="journal article" date="2013" name="ISME J.">
        <title>Metabolic model for the filamentous 'Candidatus Microthrix parvicella' based on genomic and metagenomic analyses.</title>
        <authorList>
            <person name="Jon McIlroy S."/>
            <person name="Kristiansen R."/>
            <person name="Albertsen M."/>
            <person name="Michael Karst S."/>
            <person name="Rossetti S."/>
            <person name="Lund Nielsen J."/>
            <person name="Tandoi V."/>
            <person name="James Seviour R."/>
            <person name="Nielsen P.H."/>
        </authorList>
    </citation>
    <scope>NUCLEOTIDE SEQUENCE [LARGE SCALE GENOMIC DNA]</scope>
    <source>
        <strain evidence="2 3">RN1</strain>
    </source>
</reference>
<organism evidence="2 3">
    <name type="scientific">Candidatus Neomicrothrix parvicella RN1</name>
    <dbReference type="NCBI Taxonomy" id="1229780"/>
    <lineage>
        <taxon>Bacteria</taxon>
        <taxon>Bacillati</taxon>
        <taxon>Actinomycetota</taxon>
        <taxon>Acidimicrobiia</taxon>
        <taxon>Acidimicrobiales</taxon>
        <taxon>Microthrixaceae</taxon>
        <taxon>Candidatus Neomicrothrix</taxon>
    </lineage>
</organism>
<keyword evidence="3" id="KW-1185">Reference proteome</keyword>
<dbReference type="AlphaFoldDB" id="R4YW45"/>
<sequence>MLGNPNLPTGARASRRNPGGLQAKQVSRTSGSNPDSQEPSNPIG</sequence>
<feature type="region of interest" description="Disordered" evidence="1">
    <location>
        <begin position="1"/>
        <end position="44"/>
    </location>
</feature>
<dbReference type="STRING" id="1229780.BN381_100181"/>
<name>R4YW45_9ACTN</name>
<accession>R4YW45</accession>
<comment type="caution">
    <text evidence="2">The sequence shown here is derived from an EMBL/GenBank/DDBJ whole genome shotgun (WGS) entry which is preliminary data.</text>
</comment>
<protein>
    <submittedName>
        <fullName evidence="2">Uncharacterized protein</fullName>
    </submittedName>
</protein>
<dbReference type="Proteomes" id="UP000018291">
    <property type="component" value="Unassembled WGS sequence"/>
</dbReference>
<dbReference type="HOGENOM" id="CLU_3213857_0_0_11"/>
<gene>
    <name evidence="2" type="ORF">BN381_100181</name>
</gene>
<feature type="compositionally biased region" description="Polar residues" evidence="1">
    <location>
        <begin position="24"/>
        <end position="44"/>
    </location>
</feature>
<evidence type="ECO:0000313" key="2">
    <source>
        <dbReference type="EMBL" id="CCM62294.1"/>
    </source>
</evidence>